<feature type="domain" description="NADP-dependent oxidoreductase" evidence="1">
    <location>
        <begin position="15"/>
        <end position="270"/>
    </location>
</feature>
<evidence type="ECO:0000313" key="3">
    <source>
        <dbReference type="Proteomes" id="UP000631653"/>
    </source>
</evidence>
<protein>
    <submittedName>
        <fullName evidence="2">Aldo/keto reductase</fullName>
    </submittedName>
</protein>
<dbReference type="PIRSF" id="PIRSF000097">
    <property type="entry name" value="AKR"/>
    <property type="match status" value="1"/>
</dbReference>
<keyword evidence="3" id="KW-1185">Reference proteome</keyword>
<reference evidence="2 3" key="1">
    <citation type="journal article" date="2020" name="Int. J. Syst. Evol. Microbiol.">
        <title>Novel acetic acid bacteria from cider fermentations: Acetobacter conturbans sp. nov. and Acetobacter fallax sp. nov.</title>
        <authorList>
            <person name="Sombolestani A.S."/>
            <person name="Cleenwerck I."/>
            <person name="Cnockaert M."/>
            <person name="Borremans W."/>
            <person name="Wieme A.D."/>
            <person name="De Vuyst L."/>
            <person name="Vandamme P."/>
        </authorList>
    </citation>
    <scope>NUCLEOTIDE SEQUENCE [LARGE SCALE GENOMIC DNA]</scope>
    <source>
        <strain evidence="2 3">LMG 1627</strain>
    </source>
</reference>
<organism evidence="2 3">
    <name type="scientific">Acetobacter conturbans</name>
    <dbReference type="NCBI Taxonomy" id="1737472"/>
    <lineage>
        <taxon>Bacteria</taxon>
        <taxon>Pseudomonadati</taxon>
        <taxon>Pseudomonadota</taxon>
        <taxon>Alphaproteobacteria</taxon>
        <taxon>Acetobacterales</taxon>
        <taxon>Acetobacteraceae</taxon>
        <taxon>Acetobacter</taxon>
    </lineage>
</organism>
<dbReference type="InterPro" id="IPR036812">
    <property type="entry name" value="NAD(P)_OxRdtase_dom_sf"/>
</dbReference>
<dbReference type="Proteomes" id="UP000631653">
    <property type="component" value="Unassembled WGS sequence"/>
</dbReference>
<comment type="caution">
    <text evidence="2">The sequence shown here is derived from an EMBL/GenBank/DDBJ whole genome shotgun (WGS) entry which is preliminary data.</text>
</comment>
<sequence length="284" mass="30959">MTRMVKLKNGIDVPPLGMGTWNMGDNASLRSDEVTSLRTGLDLGLRVIDTAEMYGSGRSENVVGEAIKGRRDEVFLITKVLPSNASRDGVMKSCKTSLKRLGTDRLDLYLLHWRGNVPLEETVEAFERLLEEGVIGGWGVSNFDVNSMKELDRLSTGTSCVANQVLYSLDHRGIEFDLLGEDRKRKVVTIAYSPLGQGGGMLHNQTLADIAAEHETSLGRATPAQIALAWVLRQPSLIAIPKAGSVKHLHENSAAREISLTKENLAALDRAFTPPTSSVPLEVI</sequence>
<dbReference type="PANTHER" id="PTHR43638:SF3">
    <property type="entry name" value="ALDEHYDE REDUCTASE"/>
    <property type="match status" value="1"/>
</dbReference>
<dbReference type="PRINTS" id="PR00069">
    <property type="entry name" value="ALDKETRDTASE"/>
</dbReference>
<dbReference type="PANTHER" id="PTHR43638">
    <property type="entry name" value="OXIDOREDUCTASE, ALDO/KETO REDUCTASE FAMILY PROTEIN"/>
    <property type="match status" value="1"/>
</dbReference>
<dbReference type="Gene3D" id="3.20.20.100">
    <property type="entry name" value="NADP-dependent oxidoreductase domain"/>
    <property type="match status" value="1"/>
</dbReference>
<dbReference type="InterPro" id="IPR020471">
    <property type="entry name" value="AKR"/>
</dbReference>
<dbReference type="EMBL" id="WOSY01000017">
    <property type="protein sequence ID" value="NHN89706.1"/>
    <property type="molecule type" value="Genomic_DNA"/>
</dbReference>
<dbReference type="Pfam" id="PF00248">
    <property type="entry name" value="Aldo_ket_red"/>
    <property type="match status" value="1"/>
</dbReference>
<dbReference type="SUPFAM" id="SSF51430">
    <property type="entry name" value="NAD(P)-linked oxidoreductase"/>
    <property type="match status" value="1"/>
</dbReference>
<gene>
    <name evidence="2" type="ORF">GOB81_13905</name>
</gene>
<accession>A0ABX0K4G4</accession>
<proteinExistence type="predicted"/>
<evidence type="ECO:0000259" key="1">
    <source>
        <dbReference type="Pfam" id="PF00248"/>
    </source>
</evidence>
<evidence type="ECO:0000313" key="2">
    <source>
        <dbReference type="EMBL" id="NHN89706.1"/>
    </source>
</evidence>
<dbReference type="InterPro" id="IPR023210">
    <property type="entry name" value="NADP_OxRdtase_dom"/>
</dbReference>
<name>A0ABX0K4G4_9PROT</name>
<dbReference type="CDD" id="cd19138">
    <property type="entry name" value="AKR_YeaE"/>
    <property type="match status" value="1"/>
</dbReference>